<evidence type="ECO:0000313" key="1">
    <source>
        <dbReference type="EMBL" id="MCL6286003.1"/>
    </source>
</evidence>
<dbReference type="EMBL" id="JAMFMB010000047">
    <property type="protein sequence ID" value="MCL6286003.1"/>
    <property type="molecule type" value="Genomic_DNA"/>
</dbReference>
<protein>
    <submittedName>
        <fullName evidence="1">Uncharacterized protein</fullName>
    </submittedName>
</protein>
<organism evidence="1 2">
    <name type="scientific">Ruegeria spongiae</name>
    <dbReference type="NCBI Taxonomy" id="2942209"/>
    <lineage>
        <taxon>Bacteria</taxon>
        <taxon>Pseudomonadati</taxon>
        <taxon>Pseudomonadota</taxon>
        <taxon>Alphaproteobacteria</taxon>
        <taxon>Rhodobacterales</taxon>
        <taxon>Roseobacteraceae</taxon>
        <taxon>Ruegeria</taxon>
    </lineage>
</organism>
<sequence>MTNWTTATGETEASGSNLADISLVNTPHAVVGNRNNLEVTGNGQVTSNSSASYTMGQEAPTQGGVMATVKSHSGGSIFGRNPSGKDTVDIGGTRTNIDVAVGMGLLVRNGDGTFSDAAAPVALKDPTANAKTMAKRAEGAEAQKAEPSGVSFGEAADATMQDFLKGQNPGDLFKTVDSILQHGDADTRTIERMAHMAGVEPAEMQAQVATVWEGAYNSAMGIMAEAGVANEEAFDAFLNSNPQMQASMKEAARNYFVHHKTEGLQTMADAYLTQMDQFDTAGVREMLTEAGWDHVEKPGGGLQVLVNGTPVSWEVAVKQRIITFSQVEG</sequence>
<reference evidence="1" key="1">
    <citation type="submission" date="2022-05" db="EMBL/GenBank/DDBJ databases">
        <authorList>
            <person name="Park J.-S."/>
        </authorList>
    </citation>
    <scope>NUCLEOTIDE SEQUENCE</scope>
    <source>
        <strain evidence="1">2012CJ41-6</strain>
    </source>
</reference>
<gene>
    <name evidence="1" type="ORF">M3P21_21030</name>
</gene>
<keyword evidence="2" id="KW-1185">Reference proteome</keyword>
<proteinExistence type="predicted"/>
<dbReference type="RefSeq" id="WP_249713335.1">
    <property type="nucleotide sequence ID" value="NZ_JAMFMB010000047.1"/>
</dbReference>
<name>A0ABT0QA16_9RHOB</name>
<comment type="caution">
    <text evidence="1">The sequence shown here is derived from an EMBL/GenBank/DDBJ whole genome shotgun (WGS) entry which is preliminary data.</text>
</comment>
<accession>A0ABT0QA16</accession>
<dbReference type="Proteomes" id="UP001203880">
    <property type="component" value="Unassembled WGS sequence"/>
</dbReference>
<evidence type="ECO:0000313" key="2">
    <source>
        <dbReference type="Proteomes" id="UP001203880"/>
    </source>
</evidence>